<sequence>MLLSTKEKTFKTLIATMSMVEIDTHFSAENVRSELKWIIDAATNSTNIDKVKSIQAELESRAVKDEAFTPLILTFAIMGRPVLEGTSRSFPTLNFNSGNTYIVGNVLTFIAICRMLGIKSFLFSSRLSAKEINKKSLARQRLAMEDVEVRIVFDDEKGLDASDIVQLFKKSSLFDSALNLPHVSEGAILSDGGDFPLLPFILQLVKETDMDSYGGVSLDAKHVKVSESCITTQFILFKLIVGAVAGAGTQEYSKMSKDLTLESGRSLTSVLSDGYMKRISAFMSGWLEPLKASFISNRSGYQLSPQVWQSLGLVIHQLVNDGMSISKLKDAGRALGSLDYSKNAKHWQNCPVMELDVKGRIYKNAASSTRLFRVGLQRYFLKVINDSKCVSRNG</sequence>
<dbReference type="RefSeq" id="WP_203347248.1">
    <property type="nucleotide sequence ID" value="NZ_CP069195.1"/>
</dbReference>
<protein>
    <submittedName>
        <fullName evidence="1">Uncharacterized protein</fullName>
    </submittedName>
</protein>
<accession>A0AA92R836</accession>
<gene>
    <name evidence="1" type="ORF">JOS67_03270</name>
</gene>
<evidence type="ECO:0000313" key="1">
    <source>
        <dbReference type="EMBL" id="QRG84230.1"/>
    </source>
</evidence>
<proteinExistence type="predicted"/>
<dbReference type="AlphaFoldDB" id="A0AA92R836"/>
<name>A0AA92R836_9VIBR</name>
<organism evidence="1 2">
    <name type="scientific">Vibrio diabolicus</name>
    <dbReference type="NCBI Taxonomy" id="50719"/>
    <lineage>
        <taxon>Bacteria</taxon>
        <taxon>Pseudomonadati</taxon>
        <taxon>Pseudomonadota</taxon>
        <taxon>Gammaproteobacteria</taxon>
        <taxon>Vibrionales</taxon>
        <taxon>Vibrionaceae</taxon>
        <taxon>Vibrio</taxon>
        <taxon>Vibrio diabolicus subgroup</taxon>
    </lineage>
</organism>
<evidence type="ECO:0000313" key="2">
    <source>
        <dbReference type="Proteomes" id="UP000596337"/>
    </source>
</evidence>
<reference evidence="1 2" key="1">
    <citation type="submission" date="2021-01" db="EMBL/GenBank/DDBJ databases">
        <title>Characterization of a novel blaVMB-2- harboring plasmid in Vibrio diabolicus.</title>
        <authorList>
            <person name="Liu M."/>
        </authorList>
    </citation>
    <scope>NUCLEOTIDE SEQUENCE [LARGE SCALE GENOMIC DNA]</scope>
    <source>
        <strain evidence="1 2">SLV18</strain>
    </source>
</reference>
<dbReference type="Proteomes" id="UP000596337">
    <property type="component" value="Chromosome 1"/>
</dbReference>
<dbReference type="EMBL" id="CP069195">
    <property type="protein sequence ID" value="QRG84230.1"/>
    <property type="molecule type" value="Genomic_DNA"/>
</dbReference>